<keyword evidence="2" id="KW-0808">Transferase</keyword>
<evidence type="ECO:0000313" key="3">
    <source>
        <dbReference type="Proteomes" id="UP001307839"/>
    </source>
</evidence>
<keyword evidence="3" id="KW-1185">Reference proteome</keyword>
<evidence type="ECO:0000313" key="2">
    <source>
        <dbReference type="EMBL" id="MEE1867249.1"/>
    </source>
</evidence>
<dbReference type="EMBL" id="JAZDQP010000008">
    <property type="protein sequence ID" value="MEE1867249.1"/>
    <property type="molecule type" value="Genomic_DNA"/>
</dbReference>
<protein>
    <submittedName>
        <fullName evidence="2">3-phosphoglycerate kinase</fullName>
    </submittedName>
</protein>
<feature type="chain" id="PRO_5044217878" evidence="1">
    <location>
        <begin position="19"/>
        <end position="104"/>
    </location>
</feature>
<name>A0AB35WVB4_9PSED</name>
<sequence length="104" mass="11772">MKKCCAVLLALLPLTAMAYPIEVEKNLEGVKLDYNTYDTDYDMGSMTLNNYGDVAAQCTVRFRNGPEAPRVRRVLVEAKQSKDVTAKFNRKIIKLRIDLSCKPQ</sequence>
<feature type="signal peptide" evidence="1">
    <location>
        <begin position="1"/>
        <end position="18"/>
    </location>
</feature>
<dbReference type="RefSeq" id="WP_136477628.1">
    <property type="nucleotide sequence ID" value="NZ_JAZDCU010000007.1"/>
</dbReference>
<keyword evidence="2" id="KW-0418">Kinase</keyword>
<accession>A0AB35WVB4</accession>
<dbReference type="GO" id="GO:0016301">
    <property type="term" value="F:kinase activity"/>
    <property type="evidence" value="ECO:0007669"/>
    <property type="project" value="UniProtKB-KW"/>
</dbReference>
<dbReference type="AlphaFoldDB" id="A0AB35WVB4"/>
<organism evidence="2 3">
    <name type="scientific">Pseudomonas auratipiscis</name>
    <dbReference type="NCBI Taxonomy" id="3115853"/>
    <lineage>
        <taxon>Bacteria</taxon>
        <taxon>Pseudomonadati</taxon>
        <taxon>Pseudomonadota</taxon>
        <taxon>Gammaproteobacteria</taxon>
        <taxon>Pseudomonadales</taxon>
        <taxon>Pseudomonadaceae</taxon>
        <taxon>Pseudomonas</taxon>
    </lineage>
</organism>
<proteinExistence type="predicted"/>
<comment type="caution">
    <text evidence="2">The sequence shown here is derived from an EMBL/GenBank/DDBJ whole genome shotgun (WGS) entry which is preliminary data.</text>
</comment>
<evidence type="ECO:0000256" key="1">
    <source>
        <dbReference type="SAM" id="SignalP"/>
    </source>
</evidence>
<dbReference type="Proteomes" id="UP001307839">
    <property type="component" value="Unassembled WGS sequence"/>
</dbReference>
<reference evidence="2 3" key="1">
    <citation type="submission" date="2024-01" db="EMBL/GenBank/DDBJ databases">
        <title>Unpublished Manusciprt.</title>
        <authorList>
            <person name="Duman M."/>
            <person name="Valdes E.G."/>
            <person name="Ajmi N."/>
            <person name="Altun S."/>
            <person name="Saticioglu I.B."/>
        </authorList>
    </citation>
    <scope>NUCLEOTIDE SEQUENCE [LARGE SCALE GENOMIC DNA]</scope>
    <source>
        <strain evidence="2 3">120P</strain>
    </source>
</reference>
<keyword evidence="1" id="KW-0732">Signal</keyword>
<gene>
    <name evidence="2" type="ORF">V0R53_12690</name>
</gene>